<dbReference type="PROSITE" id="PS50003">
    <property type="entry name" value="PH_DOMAIN"/>
    <property type="match status" value="1"/>
</dbReference>
<feature type="domain" description="Calponin-homology (CH)" evidence="12">
    <location>
        <begin position="50"/>
        <end position="154"/>
    </location>
</feature>
<dbReference type="STRING" id="6412.T1EDY8"/>
<dbReference type="EMBL" id="AMQM01000491">
    <property type="status" value="NOT_ANNOTATED_CDS"/>
    <property type="molecule type" value="Genomic_DNA"/>
</dbReference>
<feature type="coiled-coil region" evidence="9">
    <location>
        <begin position="453"/>
        <end position="516"/>
    </location>
</feature>
<evidence type="ECO:0000256" key="8">
    <source>
        <dbReference type="PIRNR" id="PIRNR002297"/>
    </source>
</evidence>
<dbReference type="KEGG" id="hro:HELRODRAFT_105953"/>
<feature type="coiled-coil region" evidence="9">
    <location>
        <begin position="1643"/>
        <end position="1670"/>
    </location>
</feature>
<dbReference type="PANTHER" id="PTHR11915">
    <property type="entry name" value="SPECTRIN/FILAMIN RELATED CYTOSKELETAL PROTEIN"/>
    <property type="match status" value="1"/>
</dbReference>
<feature type="compositionally biased region" description="Basic and acidic residues" evidence="10">
    <location>
        <begin position="2350"/>
        <end position="2359"/>
    </location>
</feature>
<feature type="region of interest" description="Disordered" evidence="10">
    <location>
        <begin position="2344"/>
        <end position="2368"/>
    </location>
</feature>
<dbReference type="PROSITE" id="PS00019">
    <property type="entry name" value="ACTININ_1"/>
    <property type="match status" value="1"/>
</dbReference>
<dbReference type="CTD" id="20194790"/>
<gene>
    <name evidence="14" type="primary">20194790</name>
    <name evidence="13" type="ORF">HELRODRAFT_105953</name>
</gene>
<dbReference type="GO" id="GO:0030864">
    <property type="term" value="C:cortical actin cytoskeleton"/>
    <property type="evidence" value="ECO:0000318"/>
    <property type="project" value="GO_Central"/>
</dbReference>
<dbReference type="FunFam" id="1.20.58.60:FF:000229">
    <property type="entry name" value="Spectrin beta chain"/>
    <property type="match status" value="1"/>
</dbReference>
<dbReference type="PROSITE" id="PS50021">
    <property type="entry name" value="CH"/>
    <property type="match status" value="2"/>
</dbReference>
<keyword evidence="3 8" id="KW-0117">Actin capping</keyword>
<evidence type="ECO:0000256" key="10">
    <source>
        <dbReference type="SAM" id="MobiDB-lite"/>
    </source>
</evidence>
<keyword evidence="4 8" id="KW-0963">Cytoplasm</keyword>
<dbReference type="GO" id="GO:0005200">
    <property type="term" value="F:structural constituent of cytoskeleton"/>
    <property type="evidence" value="ECO:0007669"/>
    <property type="project" value="UniProtKB-UniRule"/>
</dbReference>
<dbReference type="eggNOG" id="KOG0517">
    <property type="taxonomic scope" value="Eukaryota"/>
</dbReference>
<dbReference type="Gene3D" id="1.20.58.60">
    <property type="match status" value="12"/>
</dbReference>
<evidence type="ECO:0000256" key="6">
    <source>
        <dbReference type="ARBA" id="ARBA00023203"/>
    </source>
</evidence>
<dbReference type="FunFam" id="1.20.58.60:FF:000172">
    <property type="entry name" value="Spectrin beta chain"/>
    <property type="match status" value="1"/>
</dbReference>
<evidence type="ECO:0000313" key="14">
    <source>
        <dbReference type="EnsemblMetazoa" id="HelroP105953"/>
    </source>
</evidence>
<evidence type="ECO:0000259" key="11">
    <source>
        <dbReference type="PROSITE" id="PS50003"/>
    </source>
</evidence>
<feature type="region of interest" description="Disordered" evidence="10">
    <location>
        <begin position="1"/>
        <end position="31"/>
    </location>
</feature>
<dbReference type="InterPro" id="IPR001605">
    <property type="entry name" value="PH_dom-spectrin-type"/>
</dbReference>
<dbReference type="FunFam" id="1.20.58.60:FF:000011">
    <property type="entry name" value="Spectrin beta chain"/>
    <property type="match status" value="1"/>
</dbReference>
<evidence type="ECO:0000256" key="7">
    <source>
        <dbReference type="ARBA" id="ARBA00023212"/>
    </source>
</evidence>
<name>T1EDY8_HELRO</name>
<dbReference type="PIRSF" id="PIRSF002297">
    <property type="entry name" value="Spectrin_beta_subunit"/>
    <property type="match status" value="1"/>
</dbReference>
<dbReference type="Pfam" id="PF00307">
    <property type="entry name" value="CH"/>
    <property type="match status" value="2"/>
</dbReference>
<organism evidence="14 15">
    <name type="scientific">Helobdella robusta</name>
    <name type="common">Californian leech</name>
    <dbReference type="NCBI Taxonomy" id="6412"/>
    <lineage>
        <taxon>Eukaryota</taxon>
        <taxon>Metazoa</taxon>
        <taxon>Spiralia</taxon>
        <taxon>Lophotrochozoa</taxon>
        <taxon>Annelida</taxon>
        <taxon>Clitellata</taxon>
        <taxon>Hirudinea</taxon>
        <taxon>Rhynchobdellida</taxon>
        <taxon>Glossiphoniidae</taxon>
        <taxon>Helobdella</taxon>
    </lineage>
</organism>
<dbReference type="Pfam" id="PF15410">
    <property type="entry name" value="PH_9"/>
    <property type="match status" value="1"/>
</dbReference>
<comment type="similarity">
    <text evidence="2 8">Belongs to the spectrin family.</text>
</comment>
<dbReference type="InParanoid" id="T1EDY8"/>
<evidence type="ECO:0000256" key="9">
    <source>
        <dbReference type="SAM" id="Coils"/>
    </source>
</evidence>
<dbReference type="RefSeq" id="XP_009015336.1">
    <property type="nucleotide sequence ID" value="XM_009017088.1"/>
</dbReference>
<dbReference type="CDD" id="cd21248">
    <property type="entry name" value="CH_SPTB_like_rpt2"/>
    <property type="match status" value="1"/>
</dbReference>
<dbReference type="InterPro" id="IPR002017">
    <property type="entry name" value="Spectrin_repeat"/>
</dbReference>
<dbReference type="Pfam" id="PF00435">
    <property type="entry name" value="Spectrin"/>
    <property type="match status" value="17"/>
</dbReference>
<reference evidence="13 15" key="2">
    <citation type="journal article" date="2013" name="Nature">
        <title>Insights into bilaterian evolution from three spiralian genomes.</title>
        <authorList>
            <person name="Simakov O."/>
            <person name="Marletaz F."/>
            <person name="Cho S.J."/>
            <person name="Edsinger-Gonzales E."/>
            <person name="Havlak P."/>
            <person name="Hellsten U."/>
            <person name="Kuo D.H."/>
            <person name="Larsson T."/>
            <person name="Lv J."/>
            <person name="Arendt D."/>
            <person name="Savage R."/>
            <person name="Osoegawa K."/>
            <person name="de Jong P."/>
            <person name="Grimwood J."/>
            <person name="Chapman J.A."/>
            <person name="Shapiro H."/>
            <person name="Aerts A."/>
            <person name="Otillar R.P."/>
            <person name="Terry A.Y."/>
            <person name="Boore J.L."/>
            <person name="Grigoriev I.V."/>
            <person name="Lindberg D.R."/>
            <person name="Seaver E.C."/>
            <person name="Weisblat D.A."/>
            <person name="Putnam N.H."/>
            <person name="Rokhsar D.S."/>
        </authorList>
    </citation>
    <scope>NUCLEOTIDE SEQUENCE</scope>
</reference>
<dbReference type="Gene3D" id="2.30.29.30">
    <property type="entry name" value="Pleckstrin-homology domain (PH domain)/Phosphotyrosine-binding domain (PTB)"/>
    <property type="match status" value="1"/>
</dbReference>
<dbReference type="FunFam" id="1.10.418.10:FF:000001">
    <property type="entry name" value="Actinin alpha 1"/>
    <property type="match status" value="1"/>
</dbReference>
<dbReference type="FunFam" id="1.20.58.60:FF:000019">
    <property type="entry name" value="Spectrin beta chain"/>
    <property type="match status" value="1"/>
</dbReference>
<dbReference type="GO" id="GO:0051015">
    <property type="term" value="F:actin filament binding"/>
    <property type="evidence" value="ECO:0000318"/>
    <property type="project" value="GO_Central"/>
</dbReference>
<feature type="domain" description="Calponin-homology (CH)" evidence="12">
    <location>
        <begin position="169"/>
        <end position="274"/>
    </location>
</feature>
<feature type="compositionally biased region" description="Low complexity" evidence="10">
    <location>
        <begin position="2149"/>
        <end position="2160"/>
    </location>
</feature>
<dbReference type="PROSITE" id="PS00020">
    <property type="entry name" value="ACTININ_2"/>
    <property type="match status" value="1"/>
</dbReference>
<dbReference type="SMART" id="SM00033">
    <property type="entry name" value="CH"/>
    <property type="match status" value="2"/>
</dbReference>
<dbReference type="FunFam" id="2.30.29.30:FF:000024">
    <property type="entry name" value="Spectrin beta chain"/>
    <property type="match status" value="1"/>
</dbReference>
<dbReference type="PRINTS" id="PR00683">
    <property type="entry name" value="SPECTRINPH"/>
</dbReference>
<dbReference type="GO" id="GO:0030036">
    <property type="term" value="P:actin cytoskeleton organization"/>
    <property type="evidence" value="ECO:0000318"/>
    <property type="project" value="GO_Central"/>
</dbReference>
<evidence type="ECO:0000256" key="1">
    <source>
        <dbReference type="ARBA" id="ARBA00004245"/>
    </source>
</evidence>
<dbReference type="GO" id="GO:0008091">
    <property type="term" value="C:spectrin"/>
    <property type="evidence" value="ECO:0007669"/>
    <property type="project" value="InterPro"/>
</dbReference>
<dbReference type="FunFam" id="1.20.58.60:FF:000033">
    <property type="entry name" value="Spectrin beta chain"/>
    <property type="match status" value="1"/>
</dbReference>
<protein>
    <recommendedName>
        <fullName evidence="8">Spectrin beta chain</fullName>
    </recommendedName>
</protein>
<dbReference type="OrthoDB" id="5865767at2759"/>
<dbReference type="InterPro" id="IPR016343">
    <property type="entry name" value="Spectrin_bsu"/>
</dbReference>
<dbReference type="InterPro" id="IPR001589">
    <property type="entry name" value="Actinin_actin-bd_CS"/>
</dbReference>
<dbReference type="InterPro" id="IPR011993">
    <property type="entry name" value="PH-like_dom_sf"/>
</dbReference>
<dbReference type="GeneID" id="20194790"/>
<evidence type="ECO:0000256" key="5">
    <source>
        <dbReference type="ARBA" id="ARBA00022737"/>
    </source>
</evidence>
<dbReference type="Gene3D" id="1.10.418.10">
    <property type="entry name" value="Calponin-like domain"/>
    <property type="match status" value="2"/>
</dbReference>
<dbReference type="SUPFAM" id="SSF46966">
    <property type="entry name" value="Spectrin repeat"/>
    <property type="match status" value="12"/>
</dbReference>
<dbReference type="EMBL" id="KB096324">
    <property type="protein sequence ID" value="ESO05968.1"/>
    <property type="molecule type" value="Genomic_DNA"/>
</dbReference>
<comment type="subcellular location">
    <subcellularLocation>
        <location evidence="1">Cytoplasm</location>
        <location evidence="1">Cytoskeleton</location>
    </subcellularLocation>
</comment>
<keyword evidence="5" id="KW-0677">Repeat</keyword>
<evidence type="ECO:0000259" key="12">
    <source>
        <dbReference type="PROSITE" id="PS50021"/>
    </source>
</evidence>
<dbReference type="InterPro" id="IPR001849">
    <property type="entry name" value="PH_domain"/>
</dbReference>
<feature type="region of interest" description="Disordered" evidence="10">
    <location>
        <begin position="2078"/>
        <end position="2205"/>
    </location>
</feature>
<keyword evidence="15" id="KW-1185">Reference proteome</keyword>
<dbReference type="SMART" id="SM00150">
    <property type="entry name" value="SPEC"/>
    <property type="match status" value="17"/>
</dbReference>
<dbReference type="SUPFAM" id="SSF50729">
    <property type="entry name" value="PH domain-like"/>
    <property type="match status" value="1"/>
</dbReference>
<reference evidence="15" key="1">
    <citation type="submission" date="2012-12" db="EMBL/GenBank/DDBJ databases">
        <authorList>
            <person name="Hellsten U."/>
            <person name="Grimwood J."/>
            <person name="Chapman J.A."/>
            <person name="Shapiro H."/>
            <person name="Aerts A."/>
            <person name="Otillar R.P."/>
            <person name="Terry A.Y."/>
            <person name="Boore J.L."/>
            <person name="Simakov O."/>
            <person name="Marletaz F."/>
            <person name="Cho S.-J."/>
            <person name="Edsinger-Gonzales E."/>
            <person name="Havlak P."/>
            <person name="Kuo D.-H."/>
            <person name="Larsson T."/>
            <person name="Lv J."/>
            <person name="Arendt D."/>
            <person name="Savage R."/>
            <person name="Osoegawa K."/>
            <person name="de Jong P."/>
            <person name="Lindberg D.R."/>
            <person name="Seaver E.C."/>
            <person name="Weisblat D.A."/>
            <person name="Putnam N.H."/>
            <person name="Grigoriev I.V."/>
            <person name="Rokhsar D.S."/>
        </authorList>
    </citation>
    <scope>NUCLEOTIDE SEQUENCE</scope>
</reference>
<feature type="domain" description="PH" evidence="11">
    <location>
        <begin position="2214"/>
        <end position="2331"/>
    </location>
</feature>
<feature type="compositionally biased region" description="Low complexity" evidence="10">
    <location>
        <begin position="2182"/>
        <end position="2194"/>
    </location>
</feature>
<proteinExistence type="inferred from homology"/>
<feature type="compositionally biased region" description="Pro residues" evidence="10">
    <location>
        <begin position="2135"/>
        <end position="2148"/>
    </location>
</feature>
<dbReference type="OMA" id="KNDYERM"/>
<feature type="coiled-coil region" evidence="9">
    <location>
        <begin position="397"/>
        <end position="426"/>
    </location>
</feature>
<feature type="coiled-coil region" evidence="9">
    <location>
        <begin position="2023"/>
        <end position="2050"/>
    </location>
</feature>
<evidence type="ECO:0000256" key="3">
    <source>
        <dbReference type="ARBA" id="ARBA00022467"/>
    </source>
</evidence>
<dbReference type="GO" id="GO:0030054">
    <property type="term" value="C:cell junction"/>
    <property type="evidence" value="ECO:0000318"/>
    <property type="project" value="GO_Central"/>
</dbReference>
<dbReference type="GO" id="GO:0005543">
    <property type="term" value="F:phospholipid binding"/>
    <property type="evidence" value="ECO:0007669"/>
    <property type="project" value="InterPro"/>
</dbReference>
<dbReference type="FunFam" id="1.10.418.10:FF:000004">
    <property type="entry name" value="Spectrin beta chain"/>
    <property type="match status" value="1"/>
</dbReference>
<dbReference type="GO" id="GO:0042995">
    <property type="term" value="C:cell projection"/>
    <property type="evidence" value="ECO:0000318"/>
    <property type="project" value="GO_Central"/>
</dbReference>
<dbReference type="SMART" id="SM00233">
    <property type="entry name" value="PH"/>
    <property type="match status" value="1"/>
</dbReference>
<dbReference type="GO" id="GO:0051693">
    <property type="term" value="P:actin filament capping"/>
    <property type="evidence" value="ECO:0007669"/>
    <property type="project" value="UniProtKB-UniRule"/>
</dbReference>
<dbReference type="InterPro" id="IPR041681">
    <property type="entry name" value="PH_9"/>
</dbReference>
<dbReference type="SUPFAM" id="SSF47576">
    <property type="entry name" value="Calponin-homology domain, CH-domain"/>
    <property type="match status" value="1"/>
</dbReference>
<evidence type="ECO:0000313" key="13">
    <source>
        <dbReference type="EMBL" id="ESO05968.1"/>
    </source>
</evidence>
<reference evidence="14" key="3">
    <citation type="submission" date="2015-06" db="UniProtKB">
        <authorList>
            <consortium name="EnsemblMetazoa"/>
        </authorList>
    </citation>
    <scope>IDENTIFICATION</scope>
</reference>
<evidence type="ECO:0000256" key="4">
    <source>
        <dbReference type="ARBA" id="ARBA00022490"/>
    </source>
</evidence>
<keyword evidence="6 8" id="KW-0009">Actin-binding</keyword>
<dbReference type="CDD" id="cd00176">
    <property type="entry name" value="SPEC"/>
    <property type="match status" value="9"/>
</dbReference>
<keyword evidence="9" id="KW-0175">Coiled coil</keyword>
<dbReference type="InterPro" id="IPR036872">
    <property type="entry name" value="CH_dom_sf"/>
</dbReference>
<dbReference type="EnsemblMetazoa" id="HelroT105953">
    <property type="protein sequence ID" value="HelroP105953"/>
    <property type="gene ID" value="HelroG105953"/>
</dbReference>
<sequence>MATAVVANNTKFEASNNHHKTDVEDDDDENSSAKLFERSRIKALAAERETVQKKTFCKWVNSHLARVGCTIEDLYVDIRDGKMLIKLLEILSGEKLPNPTKGKMRIHCLENVDKSLTFLNEQKVHLENVGAHDIVDGNPRLTLGLIWTIILRFQIQDITVEQVDSSEIKSAKDALLLWCQMKTAGYPNVNVRNFTTSWKDGLAFNALLHKHRPDLIDMSALNKNRPAENLNNAFSVAEDKLGLTKLLDAEDVNTDYPDEKSIITYVVTYYHYFSKAKADSVQGRRIGKVVNQCLEDDVMIQEYNRLTSDLLEWIKQQIIILNDRKFENSLNGVQQQLSAFNNYRIVEKPVKFTAKSDLEILLFRIQSQMRGNNLKPYTPSEGRMMADINKAWENLEKAEHERELALREELVRQEKLEQLAERFNKKASMREGWLVENQRLVSQDNFGYDMAAVEAAIKKHEAIETDIQAYEERVEAVMNVAKELEWENFHDIDTINERKENVIQQWLDLLELLRARRVRLELSYQLQGVFQEMLYILDVMDEIKARLQSEDYGKHLIGVEELLKKHELIKSEIAVIGSRVEGIDVSKYLEGDPQTGYLPCSPEIIRDRMNHLHTAYQELLKLFNERQQKLNESKAMCQLEWDLTEEETWIREKEQLMSSPDIGHDLTSVQLLINKHKIDEDELKTHRTYLNGVVQTGVDLINAGFIGSTRIQKKIETIDELWNELESLSNFRKVRLQEAHNFYQLFADAEDVDAWMMDMLRVLSSSDVGKDEASVQSLIRKHKDQSSPEVIERLNSISKRYAELKQLADLRQQRLTDALVLFKMLNEADGVEQWITEKEKLVHSMVVTDDVEEIEILKARYDTFDNELQSNADRVVVVNQLAQQLLNADHPDADVIVNKQKQINSQWRGLRQLADKKKEGFKLTHDINDFNVQCQETITWINDKEKLIESTDELGKDLKGMIVLQRRLGGLNRDLGVIQAKLNSLNAEADRLATEKPSEAALLRRRIVEVTERWTHLKLMLKSRDEKLGEVSELQKFLQDVDHFQKWLSQAQTTVSNEEVPEDVATAEKFLTDHDSFRDEILAYQPDYEQMKEFGDKLVEGQDDPQYILLRERLKALDKDWINLMKMWNSKYSRLLQGKNLQIFLKEVQQVEGLLSQQDNFLSKDDMPTSAEQAEDLIRKHNTFSTSLEANDEKIKNVLELGGDLVKESNYLAGKVQQKIDSIKNRQVNNRKRLDDRLEKLKDQLEVLKLFQECDELEDWIAEKKLTAQDESYSDAKNPHSKWMRHQAFVLELKSNKSRLADVANKASQLIADRPDLKEIVEPKIHDLYDKWETLEDLTKKKGERLFDSNKHVLYGQSCDEIDGWINETVSQIKSDEVFNKPIPVSLIIQKQNVLESQLKIKEHMLKELDRQENVLKDLEPDVKKELIGKKARIEDRFKSLLPILSDRLKELDEVKKKRQFELDANEELSWIEERINRANKSEVGKDLSAVQSLLNKNKTMQQEIVHHEPRFEGVCDEGHELMEVDPENAAHYNDIVNYLAGRWNVLKGAVDGARTRLKNNQDLLQYLFDVDDAEAWIGEQELYLMADEKPKDELATENVLKKNSDREKVIEDFDGQVKQLGVQAEKLYGTLPEYTEQIKLKQRKLEVTYQNLKDLASEKKNRLNEFIKLYKLHFEIDDLEQWIAEKEVVVASSSDFGQDFEHVCLLRERFKKFTTDTEAVGLDRVSAVNDICDRLIERGSGDAPTIAEWKDGINELWTDLLELMETRNQALFASFEFFKFFNDSNDLLERIHKLLIPNDEDLGSSPQSITALQRRFNSYENGLVLLGNQVQEVQENASKLIVCYSGDKAREIQTKEQEVVGAWKLLHQQLETRKLQLSNTFDANKFFIMAKDLLVWVSDMQRQIYVTDKPRDVSGVELLINSHMGLKAEFDARDENFTICTNLGKELFYRKHPLSNEIYAKLSQLAQQRGKLGDDWEDRWQYLQLIHEVYLFSRDATVAESWMSTQEPYIVSNYCGETIDVNELLLKKHQAIEKALMSQEERFAALEKLTMLEQLAQQSTQPRKSSHVDRCMKEYLPIIREEPPPEPQKPIQKPARPPSIKEPIRDESEGQMSAKVKSQDGGGGGDVETAPKSPARPPTSPATPPQQPSTTSTPGMSPALLTPGSSGTLPSQSKSGEKPTKSSSFRLGRSSSSSKKHKDASIAATAGIGTSAPILFEGPLIRKHTWENTLQKSTNRAWEKVHVVLLDNNVISFFKDVKHAKSPEPKQYFRQEVPLNLANENAAAEVATDYHKRPNVFKLKMDVSGAEYLFQCKDEAEMNLWITMLNKHKNFDKATPSSASGFMTLPANLDDKRDEPKRRSLFGAKKK</sequence>
<evidence type="ECO:0000313" key="15">
    <source>
        <dbReference type="Proteomes" id="UP000015101"/>
    </source>
</evidence>
<dbReference type="EMBL" id="AMQM01000492">
    <property type="status" value="NOT_ANNOTATED_CDS"/>
    <property type="molecule type" value="Genomic_DNA"/>
</dbReference>
<dbReference type="Proteomes" id="UP000015101">
    <property type="component" value="Unassembled WGS sequence"/>
</dbReference>
<dbReference type="HOGENOM" id="CLU_000146_1_0_1"/>
<feature type="compositionally biased region" description="Polar residues" evidence="10">
    <location>
        <begin position="1"/>
        <end position="15"/>
    </location>
</feature>
<dbReference type="InterPro" id="IPR001715">
    <property type="entry name" value="CH_dom"/>
</dbReference>
<evidence type="ECO:0000256" key="2">
    <source>
        <dbReference type="ARBA" id="ARBA00006826"/>
    </source>
</evidence>
<dbReference type="InterPro" id="IPR018159">
    <property type="entry name" value="Spectrin/alpha-actinin"/>
</dbReference>
<dbReference type="GO" id="GO:0005886">
    <property type="term" value="C:plasma membrane"/>
    <property type="evidence" value="ECO:0000318"/>
    <property type="project" value="GO_Central"/>
</dbReference>
<dbReference type="CDD" id="cd21246">
    <property type="entry name" value="CH_SPTB-like_rpt1"/>
    <property type="match status" value="1"/>
</dbReference>
<feature type="compositionally biased region" description="Polar residues" evidence="10">
    <location>
        <begin position="2164"/>
        <end position="2175"/>
    </location>
</feature>
<keyword evidence="7 8" id="KW-0206">Cytoskeleton</keyword>
<feature type="coiled-coil region" evidence="9">
    <location>
        <begin position="1224"/>
        <end position="1251"/>
    </location>
</feature>
<accession>T1EDY8</accession>